<accession>A0AAU9N387</accession>
<dbReference type="Gene3D" id="1.25.10.10">
    <property type="entry name" value="Leucine-rich Repeat Variant"/>
    <property type="match status" value="1"/>
</dbReference>
<keyword evidence="2" id="KW-1133">Transmembrane helix</keyword>
<feature type="compositionally biased region" description="Basic and acidic residues" evidence="1">
    <location>
        <begin position="809"/>
        <end position="825"/>
    </location>
</feature>
<gene>
    <name evidence="3" type="ORF">LVIROSA_LOCUS19849</name>
</gene>
<evidence type="ECO:0000256" key="1">
    <source>
        <dbReference type="SAM" id="MobiDB-lite"/>
    </source>
</evidence>
<dbReference type="InterPro" id="IPR016024">
    <property type="entry name" value="ARM-type_fold"/>
</dbReference>
<name>A0AAU9N387_9ASTR</name>
<sequence>MDKQTSIESQGSVHVPINIFEPQSSIETSTSNENTSSSVSGRRQANRAPEKKLTLFALRLAVLEKAATGLGTLGFIWATVVLLGGFAITIDQTDFWFITIILLIEGTRIFSRSHELEWQHQATWSLTDAGISSFRAVKSRSHIVIRTCKAVFGYNGGSREVKESASHLRKVKGRYLEKKKTLNRTWTSSDVPLLPYGQWVFLSRNISRLLYWLQLASATACVVLSLIKLVKQNFGEIEKGDTDKRNRKSALIIFYSLALAEAMLFLLEKAYWEWKVIIKKLLDKINDECELGPTGMVSVRRFFYDAYSKCVNGSIFDGLKMDLVSFSMELLDSDSSDEQLIGVRILKNFTKNQRFSEDTLQKIGITITVIERLVEMLNWKDPQEEEIRKSAAEILAKLAGKKQNSLRVAGIPGAMESISCLLNTHRNHSATACGEIPRKEIISDKENYGYWEFNQLGLQILKKLAHDHNNCGKIGNTKGLLAKIIDFTHAGERLLTDTRVTESQILTVKRSLQVVKMLVSTTGGTGRQLRSEISEVVFTITYIRDILKYGEKHPMLQKLGIEILTSLALENDATERIGATGGVLKELFNIFFREGLPENQNHVRIAAGEAIGMLAFESATNSHRILKLKVSEKLVDALDNPLLRINAAIILRNLCIYSGPGFFQQLRGITMAAPTVLREIMTQENKLQEVMVGLAAHAFGYMTSNEANVVFKKAGIQEYDLAMALVQILKKNPQPQTKIPRIRRYVVELATWMMKNNNKNIDIFKHLGMEKEFEDRFPFKNIKTNENYEDEDHIKLHGSIFHEDHEPAQTVEPTHDENQQNHNDNDTLTGDHVQNESDSTTHGEEEPNTMESDCHDN</sequence>
<evidence type="ECO:0000256" key="2">
    <source>
        <dbReference type="SAM" id="Phobius"/>
    </source>
</evidence>
<proteinExistence type="predicted"/>
<feature type="region of interest" description="Disordered" evidence="1">
    <location>
        <begin position="809"/>
        <end position="857"/>
    </location>
</feature>
<feature type="transmembrane region" description="Helical" evidence="2">
    <location>
        <begin position="250"/>
        <end position="267"/>
    </location>
</feature>
<feature type="compositionally biased region" description="Basic and acidic residues" evidence="1">
    <location>
        <begin position="833"/>
        <end position="845"/>
    </location>
</feature>
<dbReference type="PANTHER" id="PTHR33115">
    <property type="entry name" value="ARM REPEAT SUPERFAMILY PROTEIN"/>
    <property type="match status" value="1"/>
</dbReference>
<protein>
    <submittedName>
        <fullName evidence="3">Uncharacterized protein</fullName>
    </submittedName>
</protein>
<dbReference type="SUPFAM" id="SSF48371">
    <property type="entry name" value="ARM repeat"/>
    <property type="match status" value="1"/>
</dbReference>
<feature type="compositionally biased region" description="Low complexity" evidence="1">
    <location>
        <begin position="26"/>
        <end position="40"/>
    </location>
</feature>
<dbReference type="Proteomes" id="UP001157418">
    <property type="component" value="Unassembled WGS sequence"/>
</dbReference>
<feature type="region of interest" description="Disordered" evidence="1">
    <location>
        <begin position="26"/>
        <end position="46"/>
    </location>
</feature>
<dbReference type="EMBL" id="CAKMRJ010003334">
    <property type="protein sequence ID" value="CAH1433252.1"/>
    <property type="molecule type" value="Genomic_DNA"/>
</dbReference>
<organism evidence="3 4">
    <name type="scientific">Lactuca virosa</name>
    <dbReference type="NCBI Taxonomy" id="75947"/>
    <lineage>
        <taxon>Eukaryota</taxon>
        <taxon>Viridiplantae</taxon>
        <taxon>Streptophyta</taxon>
        <taxon>Embryophyta</taxon>
        <taxon>Tracheophyta</taxon>
        <taxon>Spermatophyta</taxon>
        <taxon>Magnoliopsida</taxon>
        <taxon>eudicotyledons</taxon>
        <taxon>Gunneridae</taxon>
        <taxon>Pentapetalae</taxon>
        <taxon>asterids</taxon>
        <taxon>campanulids</taxon>
        <taxon>Asterales</taxon>
        <taxon>Asteraceae</taxon>
        <taxon>Cichorioideae</taxon>
        <taxon>Cichorieae</taxon>
        <taxon>Lactucinae</taxon>
        <taxon>Lactuca</taxon>
    </lineage>
</organism>
<keyword evidence="2" id="KW-0472">Membrane</keyword>
<dbReference type="AlphaFoldDB" id="A0AAU9N387"/>
<dbReference type="PANTHER" id="PTHR33115:SF50">
    <property type="entry name" value="ARM REPEAT SUPERFAMILY PROTEIN"/>
    <property type="match status" value="1"/>
</dbReference>
<feature type="transmembrane region" description="Helical" evidence="2">
    <location>
        <begin position="209"/>
        <end position="230"/>
    </location>
</feature>
<dbReference type="InterPro" id="IPR011989">
    <property type="entry name" value="ARM-like"/>
</dbReference>
<reference evidence="3 4" key="1">
    <citation type="submission" date="2022-01" db="EMBL/GenBank/DDBJ databases">
        <authorList>
            <person name="Xiong W."/>
            <person name="Schranz E."/>
        </authorList>
    </citation>
    <scope>NUCLEOTIDE SEQUENCE [LARGE SCALE GENOMIC DNA]</scope>
</reference>
<evidence type="ECO:0000313" key="3">
    <source>
        <dbReference type="EMBL" id="CAH1433252.1"/>
    </source>
</evidence>
<feature type="transmembrane region" description="Helical" evidence="2">
    <location>
        <begin position="66"/>
        <end position="89"/>
    </location>
</feature>
<keyword evidence="4" id="KW-1185">Reference proteome</keyword>
<evidence type="ECO:0000313" key="4">
    <source>
        <dbReference type="Proteomes" id="UP001157418"/>
    </source>
</evidence>
<keyword evidence="2" id="KW-0812">Transmembrane</keyword>
<comment type="caution">
    <text evidence="3">The sequence shown here is derived from an EMBL/GenBank/DDBJ whole genome shotgun (WGS) entry which is preliminary data.</text>
</comment>